<evidence type="ECO:0000313" key="4">
    <source>
        <dbReference type="Proteomes" id="UP001362899"/>
    </source>
</evidence>
<dbReference type="CDD" id="cd00475">
    <property type="entry name" value="Cis_IPPS"/>
    <property type="match status" value="1"/>
</dbReference>
<evidence type="ECO:0000256" key="2">
    <source>
        <dbReference type="RuleBase" id="RU363018"/>
    </source>
</evidence>
<dbReference type="EMBL" id="BTGC01000008">
    <property type="protein sequence ID" value="GMM53283.1"/>
    <property type="molecule type" value="Genomic_DNA"/>
</dbReference>
<dbReference type="InterPro" id="IPR036424">
    <property type="entry name" value="UPP_synth-like_sf"/>
</dbReference>
<dbReference type="PANTHER" id="PTHR10291">
    <property type="entry name" value="DEHYDRODOLICHYL DIPHOSPHATE SYNTHASE FAMILY MEMBER"/>
    <property type="match status" value="1"/>
</dbReference>
<keyword evidence="1 2" id="KW-0808">Transferase</keyword>
<dbReference type="NCBIfam" id="TIGR00055">
    <property type="entry name" value="uppS"/>
    <property type="match status" value="1"/>
</dbReference>
<dbReference type="InterPro" id="IPR001441">
    <property type="entry name" value="UPP_synth-like"/>
</dbReference>
<evidence type="ECO:0000256" key="1">
    <source>
        <dbReference type="ARBA" id="ARBA00022679"/>
    </source>
</evidence>
<keyword evidence="4" id="KW-1185">Reference proteome</keyword>
<name>A0AAV5RPB3_STABA</name>
<dbReference type="GO" id="GO:0016020">
    <property type="term" value="C:membrane"/>
    <property type="evidence" value="ECO:0007669"/>
    <property type="project" value="TreeGrafter"/>
</dbReference>
<comment type="caution">
    <text evidence="3">The sequence shown here is derived from an EMBL/GenBank/DDBJ whole genome shotgun (WGS) entry which is preliminary data.</text>
</comment>
<dbReference type="GO" id="GO:0005783">
    <property type="term" value="C:endoplasmic reticulum"/>
    <property type="evidence" value="ECO:0007669"/>
    <property type="project" value="TreeGrafter"/>
</dbReference>
<accession>A0AAV5RPB3</accession>
<proteinExistence type="inferred from homology"/>
<dbReference type="AlphaFoldDB" id="A0AAV5RPB3"/>
<dbReference type="Pfam" id="PF01255">
    <property type="entry name" value="Prenyltransf"/>
    <property type="match status" value="1"/>
</dbReference>
<dbReference type="GO" id="GO:1904423">
    <property type="term" value="C:dehydrodolichyl diphosphate synthase complex"/>
    <property type="evidence" value="ECO:0007669"/>
    <property type="project" value="TreeGrafter"/>
</dbReference>
<reference evidence="3 4" key="1">
    <citation type="journal article" date="2023" name="Elife">
        <title>Identification of key yeast species and microbe-microbe interactions impacting larval growth of Drosophila in the wild.</title>
        <authorList>
            <person name="Mure A."/>
            <person name="Sugiura Y."/>
            <person name="Maeda R."/>
            <person name="Honda K."/>
            <person name="Sakurai N."/>
            <person name="Takahashi Y."/>
            <person name="Watada M."/>
            <person name="Katoh T."/>
            <person name="Gotoh A."/>
            <person name="Gotoh Y."/>
            <person name="Taniguchi I."/>
            <person name="Nakamura K."/>
            <person name="Hayashi T."/>
            <person name="Katayama T."/>
            <person name="Uemura T."/>
            <person name="Hattori Y."/>
        </authorList>
    </citation>
    <scope>NUCLEOTIDE SEQUENCE [LARGE SCALE GENOMIC DNA]</scope>
    <source>
        <strain evidence="3 4">SB-73</strain>
    </source>
</reference>
<dbReference type="PANTHER" id="PTHR10291:SF2">
    <property type="entry name" value="DEHYDRODOLICHYL DIPHOSPHATE SYNTHASE COMPLEX SUBUNIT SRT1"/>
    <property type="match status" value="1"/>
</dbReference>
<protein>
    <recommendedName>
        <fullName evidence="2">Alkyl transferase</fullName>
        <ecNumber evidence="2">2.5.1.-</ecNumber>
    </recommendedName>
</protein>
<organism evidence="3 4">
    <name type="scientific">Starmerella bacillaris</name>
    <name type="common">Yeast</name>
    <name type="synonym">Candida zemplinina</name>
    <dbReference type="NCBI Taxonomy" id="1247836"/>
    <lineage>
        <taxon>Eukaryota</taxon>
        <taxon>Fungi</taxon>
        <taxon>Dikarya</taxon>
        <taxon>Ascomycota</taxon>
        <taxon>Saccharomycotina</taxon>
        <taxon>Dipodascomycetes</taxon>
        <taxon>Dipodascales</taxon>
        <taxon>Trichomonascaceae</taxon>
        <taxon>Starmerella</taxon>
    </lineage>
</organism>
<gene>
    <name evidence="3" type="ORF">DASB73_042460</name>
</gene>
<dbReference type="GO" id="GO:0016094">
    <property type="term" value="P:polyprenol biosynthetic process"/>
    <property type="evidence" value="ECO:0007669"/>
    <property type="project" value="TreeGrafter"/>
</dbReference>
<dbReference type="Proteomes" id="UP001362899">
    <property type="component" value="Unassembled WGS sequence"/>
</dbReference>
<comment type="similarity">
    <text evidence="2">Belongs to the UPP synthase family.</text>
</comment>
<dbReference type="GO" id="GO:0045547">
    <property type="term" value="F:ditrans,polycis-polyprenyl diphosphate synthase [(2E,6E)-farnesyl diphosphate specific] activity"/>
    <property type="evidence" value="ECO:0007669"/>
    <property type="project" value="TreeGrafter"/>
</dbReference>
<dbReference type="EC" id="2.5.1.-" evidence="2"/>
<sequence length="294" mass="33780">MSVEQTIPVELEKHTKGQGIFADMRDGVDSILGSIVSKSKYVPIHIAFIMDGNRRYAKKHKLEKGDGHVHGFQNMLSLLQACHFMGVKTVSVYAFSIENFNRSPEESEMLFNMIRKNMWEESSTGVIKQLGWRIKFVGRRSMFEDDILEKIEQIEELTKDGKSMVVNICAPYTTRDDICGAVIHAAKAYQDDKSINVLNKIESSRYIDVGMPLDIMIRTSGATRFSDFMSWESDSNCMVSFIPEYWPELTATRLYRIVIQWQMQYAMRRENDLSLSKLQNHPPLLSVSDKKKAK</sequence>
<dbReference type="SUPFAM" id="SSF64005">
    <property type="entry name" value="Undecaprenyl diphosphate synthase"/>
    <property type="match status" value="1"/>
</dbReference>
<dbReference type="GO" id="GO:0005811">
    <property type="term" value="C:lipid droplet"/>
    <property type="evidence" value="ECO:0007669"/>
    <property type="project" value="TreeGrafter"/>
</dbReference>
<dbReference type="Gene3D" id="3.40.1180.10">
    <property type="entry name" value="Decaprenyl diphosphate synthase-like"/>
    <property type="match status" value="1"/>
</dbReference>
<evidence type="ECO:0000313" key="3">
    <source>
        <dbReference type="EMBL" id="GMM53283.1"/>
    </source>
</evidence>